<dbReference type="Proteomes" id="UP000068164">
    <property type="component" value="Unassembled WGS sequence"/>
</dbReference>
<dbReference type="EMBL" id="LNCD01000073">
    <property type="protein sequence ID" value="KWV52135.1"/>
    <property type="molecule type" value="Genomic_DNA"/>
</dbReference>
<proteinExistence type="predicted"/>
<gene>
    <name evidence="1" type="ORF">AS026_05155</name>
</gene>
<name>A0A109JNF1_9HYPH</name>
<accession>A0A109JNF1</accession>
<comment type="caution">
    <text evidence="1">The sequence shown here is derived from an EMBL/GenBank/DDBJ whole genome shotgun (WGS) entry which is preliminary data.</text>
</comment>
<protein>
    <submittedName>
        <fullName evidence="1">Uncharacterized protein</fullName>
    </submittedName>
</protein>
<reference evidence="1 2" key="1">
    <citation type="submission" date="2015-11" db="EMBL/GenBank/DDBJ databases">
        <title>Draft Genome Sequence of the Strain BR 10423 (Rhizobium sp.) isolated from nodules of Mimosa pudica.</title>
        <authorList>
            <person name="Barauna A.C."/>
            <person name="Zilli J.E."/>
            <person name="Simoes-Araujo J.L."/>
            <person name="Reis V.M."/>
            <person name="James E.K."/>
            <person name="Reis F.B.Jr."/>
            <person name="Rouws L.F."/>
            <person name="Passos S.R."/>
            <person name="Gois S.R."/>
        </authorList>
    </citation>
    <scope>NUCLEOTIDE SEQUENCE [LARGE SCALE GENOMIC DNA]</scope>
    <source>
        <strain evidence="1 2">BR10423</strain>
    </source>
</reference>
<dbReference type="AlphaFoldDB" id="A0A109JNF1"/>
<evidence type="ECO:0000313" key="1">
    <source>
        <dbReference type="EMBL" id="KWV52135.1"/>
    </source>
</evidence>
<organism evidence="1 2">
    <name type="scientific">Rhizobium altiplani</name>
    <dbReference type="NCBI Taxonomy" id="1864509"/>
    <lineage>
        <taxon>Bacteria</taxon>
        <taxon>Pseudomonadati</taxon>
        <taxon>Pseudomonadota</taxon>
        <taxon>Alphaproteobacteria</taxon>
        <taxon>Hyphomicrobiales</taxon>
        <taxon>Rhizobiaceae</taxon>
        <taxon>Rhizobium/Agrobacterium group</taxon>
        <taxon>Rhizobium</taxon>
    </lineage>
</organism>
<evidence type="ECO:0000313" key="2">
    <source>
        <dbReference type="Proteomes" id="UP000068164"/>
    </source>
</evidence>
<keyword evidence="2" id="KW-1185">Reference proteome</keyword>
<sequence length="65" mass="7241">MTTFGIDFKEAANAAHRNSDGHAIGEPKQACSVRKTLIFGQSQSRAHNLETFNFHTFTLIYSNVI</sequence>